<feature type="region of interest" description="Disordered" evidence="2">
    <location>
        <begin position="1044"/>
        <end position="1066"/>
    </location>
</feature>
<dbReference type="EMBL" id="CAXLJL010000079">
    <property type="protein sequence ID" value="CAL5131019.1"/>
    <property type="molecule type" value="Genomic_DNA"/>
</dbReference>
<keyword evidence="3" id="KW-1133">Transmembrane helix</keyword>
<name>A0AAV2T1H0_CALDB</name>
<keyword evidence="3" id="KW-0472">Membrane</keyword>
<dbReference type="AlphaFoldDB" id="A0AAV2T1H0"/>
<dbReference type="Proteomes" id="UP001497525">
    <property type="component" value="Unassembled WGS sequence"/>
</dbReference>
<sequence length="1066" mass="119342">MTNQPKYTGGVFRFIPFEGTSWIQAILHDGLDLLQIRFMLVLIGLVLLGFLVTLLRIVSRTRRRRYRIQVSQTSFESCTLLDCQMSEGSSLTSRTPESYDMQRPLLHTKQTNSVPVLDSRAFDLKRKVSGKYQEYRNEDSREDSEETDLSLPMVSELPLKEVSYEISGENLISQSSSKSPKIEDSMSVRMEYRKRVKILSSVAALFSICLLAHIISLIVVVTETKSVSDLLNQLPDELHRLALNTHRFANDSLDISYNITCAHLINDASRTDNGSHLRTVVNFIKNLGAEAVTCLAYGCSLNPNVNYTDNLFIPPSMKIGDSEKRKHMAASLVSNFDLVLDRLKHLNHAKMLLNSSFITKLGTLYLEYRLYLMKIIPPKPILGTTDEKNSINEDFSFSKTLNYTATLLCSEKQANDRGQFESCDQVRAFLLQFANYADHLPTTLPGKSLASVVPYSLFPQDSHAEKFIMEWMPVFNDLPGQGAQFLFRKYLQPEVEEIKRFLTNTISVAPSETIGTSISRYRLLFVNSLIVLCAVLAVCGLAVTLFMIFLAKRFWNSYRHDTGITPSTSSSLDSGIEQSFSLKSSSLKVFKRKRSPCCFILALVIVASFFVSLTILGLLLTFASNLVQTQFCLYLFKGPAQQKADAVLTERLEVTVAGMTSLHQLITTPYLHLKMPYPILTTLDSAYQPGQLPLLSSMHINRPVNFTAFLDSEWFNNTLFRAWDREVMGKVQEVQFHIVIPPLSLTGLFEGAISFTQLDKSYDSLNVGNVDDYLINPGPPYLQTILDALEKIRDKVSREVLSAYREANKRYVAYENAYHAVKEALQEIQENKIILQPISLLIGNASLAMNNFNRMSDAEIVRLIDQILRVGWLRSLPVLQQELAPFVYGLLDDLFPFPGLRNIYRQSVGPVCAPPDGSILEVQSAPPEPVVPKLERLGVSIFVDFDDGKDESDDQLPNDDDIAEVSDDDCDDIDVSGDYDDDLDDGDSDGNSDGVDNDDDGDSNDGSADADVDSDYDTTLSPKRSQCNLLSGTTHMRSAVRFTSGASGHLRDSSERGLLGGKVQFE</sequence>
<keyword evidence="3" id="KW-0812">Transmembrane</keyword>
<organism evidence="4 5">
    <name type="scientific">Calicophoron daubneyi</name>
    <name type="common">Rumen fluke</name>
    <name type="synonym">Paramphistomum daubneyi</name>
    <dbReference type="NCBI Taxonomy" id="300641"/>
    <lineage>
        <taxon>Eukaryota</taxon>
        <taxon>Metazoa</taxon>
        <taxon>Spiralia</taxon>
        <taxon>Lophotrochozoa</taxon>
        <taxon>Platyhelminthes</taxon>
        <taxon>Trematoda</taxon>
        <taxon>Digenea</taxon>
        <taxon>Plagiorchiida</taxon>
        <taxon>Pronocephalata</taxon>
        <taxon>Paramphistomoidea</taxon>
        <taxon>Paramphistomidae</taxon>
        <taxon>Calicophoron</taxon>
    </lineage>
</organism>
<feature type="region of interest" description="Disordered" evidence="2">
    <location>
        <begin position="946"/>
        <end position="1032"/>
    </location>
</feature>
<reference evidence="4" key="1">
    <citation type="submission" date="2024-06" db="EMBL/GenBank/DDBJ databases">
        <authorList>
            <person name="Liu X."/>
            <person name="Lenzi L."/>
            <person name="Haldenby T S."/>
            <person name="Uol C."/>
        </authorList>
    </citation>
    <scope>NUCLEOTIDE SEQUENCE</scope>
</reference>
<evidence type="ECO:0000313" key="4">
    <source>
        <dbReference type="EMBL" id="CAL5131019.1"/>
    </source>
</evidence>
<feature type="coiled-coil region" evidence="1">
    <location>
        <begin position="804"/>
        <end position="831"/>
    </location>
</feature>
<evidence type="ECO:0000256" key="1">
    <source>
        <dbReference type="SAM" id="Coils"/>
    </source>
</evidence>
<feature type="compositionally biased region" description="Acidic residues" evidence="2">
    <location>
        <begin position="946"/>
        <end position="1016"/>
    </location>
</feature>
<keyword evidence="1" id="KW-0175">Coiled coil</keyword>
<comment type="caution">
    <text evidence="4">The sequence shown here is derived from an EMBL/GenBank/DDBJ whole genome shotgun (WGS) entry which is preliminary data.</text>
</comment>
<evidence type="ECO:0000256" key="2">
    <source>
        <dbReference type="SAM" id="MobiDB-lite"/>
    </source>
</evidence>
<feature type="transmembrane region" description="Helical" evidence="3">
    <location>
        <begin position="198"/>
        <end position="221"/>
    </location>
</feature>
<feature type="transmembrane region" description="Helical" evidence="3">
    <location>
        <begin position="598"/>
        <end position="623"/>
    </location>
</feature>
<proteinExistence type="predicted"/>
<feature type="transmembrane region" description="Helical" evidence="3">
    <location>
        <begin position="524"/>
        <end position="550"/>
    </location>
</feature>
<feature type="transmembrane region" description="Helical" evidence="3">
    <location>
        <begin position="36"/>
        <end position="58"/>
    </location>
</feature>
<feature type="compositionally biased region" description="Polar residues" evidence="2">
    <location>
        <begin position="1018"/>
        <end position="1032"/>
    </location>
</feature>
<gene>
    <name evidence="4" type="ORF">CDAUBV1_LOCUS3212</name>
</gene>
<accession>A0AAV2T1H0</accession>
<evidence type="ECO:0000256" key="3">
    <source>
        <dbReference type="SAM" id="Phobius"/>
    </source>
</evidence>
<evidence type="ECO:0000313" key="5">
    <source>
        <dbReference type="Proteomes" id="UP001497525"/>
    </source>
</evidence>
<protein>
    <submittedName>
        <fullName evidence="4">Uncharacterized protein</fullName>
    </submittedName>
</protein>